<evidence type="ECO:0000256" key="7">
    <source>
        <dbReference type="RuleBase" id="RU362044"/>
    </source>
</evidence>
<evidence type="ECO:0000313" key="8">
    <source>
        <dbReference type="EMBL" id="OUR97454.1"/>
    </source>
</evidence>
<dbReference type="AlphaFoldDB" id="A0A1Y5F9H9"/>
<dbReference type="Proteomes" id="UP000196531">
    <property type="component" value="Unassembled WGS sequence"/>
</dbReference>
<gene>
    <name evidence="8" type="ORF">A9Q84_08165</name>
</gene>
<dbReference type="PANTHER" id="PTHR30188">
    <property type="entry name" value="ABC TRANSPORTER PERMEASE PROTEIN-RELATED"/>
    <property type="match status" value="1"/>
</dbReference>
<evidence type="ECO:0000256" key="5">
    <source>
        <dbReference type="ARBA" id="ARBA00022989"/>
    </source>
</evidence>
<dbReference type="GO" id="GO:0005548">
    <property type="term" value="F:phospholipid transporter activity"/>
    <property type="evidence" value="ECO:0007669"/>
    <property type="project" value="TreeGrafter"/>
</dbReference>
<feature type="transmembrane region" description="Helical" evidence="7">
    <location>
        <begin position="225"/>
        <end position="246"/>
    </location>
</feature>
<dbReference type="PANTHER" id="PTHR30188:SF4">
    <property type="entry name" value="PROTEIN TRIGALACTOSYLDIACYLGLYCEROL 1, CHLOROPLASTIC"/>
    <property type="match status" value="1"/>
</dbReference>
<comment type="similarity">
    <text evidence="2 7">Belongs to the MlaE permease family.</text>
</comment>
<comment type="caution">
    <text evidence="7">Lacks conserved residue(s) required for the propagation of feature annotation.</text>
</comment>
<protein>
    <recommendedName>
        <fullName evidence="10">ABC transporter permease</fullName>
    </recommendedName>
</protein>
<dbReference type="GO" id="GO:0043190">
    <property type="term" value="C:ATP-binding cassette (ABC) transporter complex"/>
    <property type="evidence" value="ECO:0007669"/>
    <property type="project" value="InterPro"/>
</dbReference>
<feature type="transmembrane region" description="Helical" evidence="7">
    <location>
        <begin position="137"/>
        <end position="169"/>
    </location>
</feature>
<keyword evidence="4 7" id="KW-0812">Transmembrane</keyword>
<evidence type="ECO:0000256" key="4">
    <source>
        <dbReference type="ARBA" id="ARBA00022692"/>
    </source>
</evidence>
<evidence type="ECO:0000256" key="6">
    <source>
        <dbReference type="ARBA" id="ARBA00023136"/>
    </source>
</evidence>
<proteinExistence type="inferred from homology"/>
<keyword evidence="5 7" id="KW-1133">Transmembrane helix</keyword>
<accession>A0A1Y5F9H9</accession>
<dbReference type="InterPro" id="IPR003453">
    <property type="entry name" value="ABC_MlaE_roteobac"/>
</dbReference>
<evidence type="ECO:0000256" key="1">
    <source>
        <dbReference type="ARBA" id="ARBA00004141"/>
    </source>
</evidence>
<evidence type="ECO:0008006" key="10">
    <source>
        <dbReference type="Google" id="ProtNLM"/>
    </source>
</evidence>
<evidence type="ECO:0000256" key="3">
    <source>
        <dbReference type="ARBA" id="ARBA00022448"/>
    </source>
</evidence>
<comment type="caution">
    <text evidence="8">The sequence shown here is derived from an EMBL/GenBank/DDBJ whole genome shotgun (WGS) entry which is preliminary data.</text>
</comment>
<evidence type="ECO:0000313" key="9">
    <source>
        <dbReference type="Proteomes" id="UP000196531"/>
    </source>
</evidence>
<dbReference type="NCBIfam" id="TIGR00056">
    <property type="entry name" value="MlaE family lipid ABC transporter permease subunit"/>
    <property type="match status" value="1"/>
</dbReference>
<evidence type="ECO:0000256" key="2">
    <source>
        <dbReference type="ARBA" id="ARBA00007556"/>
    </source>
</evidence>
<organism evidence="8 9">
    <name type="scientific">Halobacteriovorax marinus</name>
    <dbReference type="NCBI Taxonomy" id="97084"/>
    <lineage>
        <taxon>Bacteria</taxon>
        <taxon>Pseudomonadati</taxon>
        <taxon>Bdellovibrionota</taxon>
        <taxon>Bacteriovoracia</taxon>
        <taxon>Bacteriovoracales</taxon>
        <taxon>Halobacteriovoraceae</taxon>
        <taxon>Halobacteriovorax</taxon>
    </lineage>
</organism>
<name>A0A1Y5F9H9_9BACT</name>
<reference evidence="9" key="1">
    <citation type="journal article" date="2017" name="Proc. Natl. Acad. Sci. U.S.A.">
        <title>Simulation of Deepwater Horizon oil plume reveals substrate specialization within a complex community of hydrocarbon-degraders.</title>
        <authorList>
            <person name="Hu P."/>
            <person name="Dubinsky E.A."/>
            <person name="Probst A.J."/>
            <person name="Wang J."/>
            <person name="Sieber C.M.K."/>
            <person name="Tom L.M."/>
            <person name="Gardinali P."/>
            <person name="Banfield J.F."/>
            <person name="Atlas R.M."/>
            <person name="Andersen G.L."/>
        </authorList>
    </citation>
    <scope>NUCLEOTIDE SEQUENCE [LARGE SCALE GENOMIC DNA]</scope>
</reference>
<feature type="transmembrane region" description="Helical" evidence="7">
    <location>
        <begin position="45"/>
        <end position="65"/>
    </location>
</feature>
<keyword evidence="6 7" id="KW-0472">Membrane</keyword>
<feature type="transmembrane region" description="Helical" evidence="7">
    <location>
        <begin position="190"/>
        <end position="210"/>
    </location>
</feature>
<dbReference type="Pfam" id="PF02405">
    <property type="entry name" value="MlaE"/>
    <property type="match status" value="1"/>
</dbReference>
<sequence length="249" mass="27061">MTIENIRGIGQIWLFGLRFFYWIVKPPFRFKLLSEQFYFIGNKSLFIITLAGGFTGMVMAYQTYFGFKLINVDSLVGSVVAITLAKELAPVLTGLIVAGRAGAAMAAQIGTMKVTEQVDALEVMGIDSYQYLAVPRIIAATFALPMLSITFLFVGNIGSIVVGTVALLIDETVYMSKLSEFMFIGDVMQGVIKATVFGFIIAVVGTYFGFNVTKGAEGVGKGTNLAVVWGMILVLVVDYFLTSFLVQVL</sequence>
<comment type="subcellular location">
    <subcellularLocation>
        <location evidence="1">Membrane</location>
        <topology evidence="1">Multi-pass membrane protein</topology>
    </subcellularLocation>
</comment>
<dbReference type="InterPro" id="IPR030802">
    <property type="entry name" value="Permease_MalE"/>
</dbReference>
<dbReference type="EMBL" id="MAAO01000006">
    <property type="protein sequence ID" value="OUR97454.1"/>
    <property type="molecule type" value="Genomic_DNA"/>
</dbReference>
<keyword evidence="3" id="KW-0813">Transport</keyword>